<name>A0AAJ5C088_9SPHI</name>
<protein>
    <submittedName>
        <fullName evidence="1">Uncharacterized protein</fullName>
    </submittedName>
</protein>
<proteinExistence type="predicted"/>
<dbReference type="AlphaFoldDB" id="A0AAJ5C088"/>
<dbReference type="EMBL" id="LT906468">
    <property type="protein sequence ID" value="SNV49291.1"/>
    <property type="molecule type" value="Genomic_DNA"/>
</dbReference>
<evidence type="ECO:0000313" key="1">
    <source>
        <dbReference type="EMBL" id="SNV49291.1"/>
    </source>
</evidence>
<reference evidence="1 2" key="1">
    <citation type="submission" date="2017-06" db="EMBL/GenBank/DDBJ databases">
        <authorList>
            <consortium name="Pathogen Informatics"/>
        </authorList>
    </citation>
    <scope>NUCLEOTIDE SEQUENCE [LARGE SCALE GENOMIC DNA]</scope>
    <source>
        <strain evidence="1 2">NCTC12149</strain>
    </source>
</reference>
<evidence type="ECO:0000313" key="2">
    <source>
        <dbReference type="Proteomes" id="UP000215355"/>
    </source>
</evidence>
<dbReference type="KEGG" id="smiz:4412673_01745"/>
<organism evidence="1 2">
    <name type="scientific">Sphingobacterium mizutaii</name>
    <dbReference type="NCBI Taxonomy" id="1010"/>
    <lineage>
        <taxon>Bacteria</taxon>
        <taxon>Pseudomonadati</taxon>
        <taxon>Bacteroidota</taxon>
        <taxon>Sphingobacteriia</taxon>
        <taxon>Sphingobacteriales</taxon>
        <taxon>Sphingobacteriaceae</taxon>
        <taxon>Sphingobacterium</taxon>
    </lineage>
</organism>
<accession>A0AAJ5C088</accession>
<gene>
    <name evidence="1" type="ORF">SAMEA4412673_01745</name>
</gene>
<dbReference type="Proteomes" id="UP000215355">
    <property type="component" value="Chromosome 1"/>
</dbReference>
<sequence length="69" mass="7645">MFICLVPFFLGCPLLAEEISLVDQAKSLIWSQGDEWTSVRPIEWYSPRIAELADNCTKGSSIGNTPVCP</sequence>